<feature type="chain" id="PRO_5021438879" description="Autotransporter domain-containing protein" evidence="2">
    <location>
        <begin position="33"/>
        <end position="1194"/>
    </location>
</feature>
<name>A0A4Y9EMA6_9SPHN</name>
<reference evidence="3 4" key="1">
    <citation type="submission" date="2019-02" db="EMBL/GenBank/DDBJ databases">
        <title>Polymorphobacter sp. isolated from the lake at the Tibet of China.</title>
        <authorList>
            <person name="Li A."/>
        </authorList>
    </citation>
    <scope>NUCLEOTIDE SEQUENCE [LARGE SCALE GENOMIC DNA]</scope>
    <source>
        <strain evidence="3 4">DJ1R-1</strain>
    </source>
</reference>
<dbReference type="RefSeq" id="WP_207790202.1">
    <property type="nucleotide sequence ID" value="NZ_SIHO01000003.1"/>
</dbReference>
<evidence type="ECO:0000313" key="4">
    <source>
        <dbReference type="Proteomes" id="UP000297737"/>
    </source>
</evidence>
<evidence type="ECO:0000256" key="2">
    <source>
        <dbReference type="SAM" id="SignalP"/>
    </source>
</evidence>
<proteinExistence type="predicted"/>
<organism evidence="3 4">
    <name type="scientific">Glacieibacterium arshaanense</name>
    <dbReference type="NCBI Taxonomy" id="2511025"/>
    <lineage>
        <taxon>Bacteria</taxon>
        <taxon>Pseudomonadati</taxon>
        <taxon>Pseudomonadota</taxon>
        <taxon>Alphaproteobacteria</taxon>
        <taxon>Sphingomonadales</taxon>
        <taxon>Sphingosinicellaceae</taxon>
        <taxon>Glacieibacterium</taxon>
    </lineage>
</organism>
<gene>
    <name evidence="3" type="ORF">EUV02_14580</name>
</gene>
<keyword evidence="1 2" id="KW-0732">Signal</keyword>
<comment type="caution">
    <text evidence="3">The sequence shown here is derived from an EMBL/GenBank/DDBJ whole genome shotgun (WGS) entry which is preliminary data.</text>
</comment>
<dbReference type="Proteomes" id="UP000297737">
    <property type="component" value="Unassembled WGS sequence"/>
</dbReference>
<feature type="non-terminal residue" evidence="3">
    <location>
        <position position="1194"/>
    </location>
</feature>
<evidence type="ECO:0000313" key="3">
    <source>
        <dbReference type="EMBL" id="TFU01490.1"/>
    </source>
</evidence>
<evidence type="ECO:0000256" key="1">
    <source>
        <dbReference type="ARBA" id="ARBA00022729"/>
    </source>
</evidence>
<dbReference type="SUPFAM" id="SSF51126">
    <property type="entry name" value="Pectin lyase-like"/>
    <property type="match status" value="2"/>
</dbReference>
<sequence>MIQLARPATKFPLFKATILIGSMLSSVAPVYAACTPAGSVVVCDTLPPNPAIDGVSGTNIHVLSGAVVRLLDPFAGAVVRSDTATLTGGGTLTSDAGSTIFDTAIGGNALLDRGGSSSYVAGTITATHNDSRAVFLGAGSYLEVLSGGLLSTTGNGYSLPLGNDSAVIGASGSSRIVINGTVSSSGNFAPAIRPSVRNPISGSQQFHAADVTVNAGGLVSTSGTSSVAILLGDGSQLTVGGTVSATGATSDAVQVLATSQTPMSISVLAGGTISSSDGMAINASNAGPLNLRLGGTVSGSAAGNIAVQLGSTGPNTVTQTSGSNVVGAIVGGSNVDSAILAGAGIQVAAHYDNFEDLHAVSGYWVTTNASLSAGAFNTVSIDSGATIEVEDPNGQATLSTPVITNNGTLFLRLSAAAGVNSTMANTTIAGTGGVYLTGGATVALSAANTYSGGTQVGFGAALLDSNTSFGTGQFTLDPFAGLLASVDNLVLANDIYAAQFAFVDTQDFRLDLNGAISGVYLDKRGIGTLALNGNNSFQTIEVISGTLEISNASGAGSSNLLLDSSTTLRVTADNIVIDHVPGGGVFLMAANVIDTNGFNLTIASNITFGADLNKTGFGRLVLGGDNSFDRLSVSGGDVQVLQDTSLGYGTAQFAADTGLVGGYADLVIANDLQGNDSFIELKSGKLTLAGQISGFSDIYDTGVPGNALVLTGANPLLQTVRDNGATIEVQNNESLGGVGSQLFFKGVQGGGTLRVGVDNLVIPTAVDGFVFGGTIDTQAFSTTITGAVTGSLTKTGTGTLALAAPTGANVNFDVLAGTLLVNGNVDGGVIYVENGATLGGTGTYTGGVEVLDGGTLAPGQSPGTITLGALTLNSGSVLNFQLGEANVAGGPNNDLIIVTGNLNLDGSLIVADSGSGPGFGAGVYNLIQYGGLLSGPGLAAITLPSGFSGTVQTSIASEVNLIVAQAGVLTQYWDGANTIGNGVIDGGTGTWSVAGTNWTTATPSTVNSAWQGDIAVFAGTAGTATLDAPAAFKGLQFATTGYTIAATGTGGLTNASGAFVYANTGIAATINAVISGAGALDKQGVGTVTLNAANTYTGGTTITDGTLGVGNNAALSTGTLTMSNSAILQAATSGLVLTNNIIISPATGARVDSGSGTFTLNGNISGATGSLSQIGTGNLVLGGNNSFGAGLGIN</sequence>
<accession>A0A4Y9EMA6</accession>
<evidence type="ECO:0008006" key="5">
    <source>
        <dbReference type="Google" id="ProtNLM"/>
    </source>
</evidence>
<dbReference type="InterPro" id="IPR011050">
    <property type="entry name" value="Pectin_lyase_fold/virulence"/>
</dbReference>
<dbReference type="AlphaFoldDB" id="A0A4Y9EMA6"/>
<dbReference type="InterPro" id="IPR013425">
    <property type="entry name" value="Autotrns_rpt"/>
</dbReference>
<dbReference type="EMBL" id="SIHO01000003">
    <property type="protein sequence ID" value="TFU01490.1"/>
    <property type="molecule type" value="Genomic_DNA"/>
</dbReference>
<dbReference type="Pfam" id="PF12951">
    <property type="entry name" value="PATR"/>
    <property type="match status" value="5"/>
</dbReference>
<protein>
    <recommendedName>
        <fullName evidence="5">Autotransporter domain-containing protein</fullName>
    </recommendedName>
</protein>
<dbReference type="NCBIfam" id="TIGR02601">
    <property type="entry name" value="autotrns_rpt"/>
    <property type="match status" value="1"/>
</dbReference>
<keyword evidence="4" id="KW-1185">Reference proteome</keyword>
<feature type="signal peptide" evidence="2">
    <location>
        <begin position="1"/>
        <end position="32"/>
    </location>
</feature>